<reference evidence="2" key="2">
    <citation type="submission" date="2020-09" db="EMBL/GenBank/DDBJ databases">
        <authorList>
            <person name="Sun Q."/>
            <person name="Kim S."/>
        </authorList>
    </citation>
    <scope>NUCLEOTIDE SEQUENCE</scope>
    <source>
        <strain evidence="2">KCTC 12710</strain>
    </source>
</reference>
<reference evidence="2" key="1">
    <citation type="journal article" date="2014" name="Int. J. Syst. Evol. Microbiol.">
        <title>Complete genome sequence of Corynebacterium casei LMG S-19264T (=DSM 44701T), isolated from a smear-ripened cheese.</title>
        <authorList>
            <consortium name="US DOE Joint Genome Institute (JGI-PGF)"/>
            <person name="Walter F."/>
            <person name="Albersmeier A."/>
            <person name="Kalinowski J."/>
            <person name="Ruckert C."/>
        </authorList>
    </citation>
    <scope>NUCLEOTIDE SEQUENCE</scope>
    <source>
        <strain evidence="2">KCTC 12710</strain>
    </source>
</reference>
<name>A0A918R5G7_9FLAO</name>
<dbReference type="Proteomes" id="UP000636004">
    <property type="component" value="Unassembled WGS sequence"/>
</dbReference>
<dbReference type="AlphaFoldDB" id="A0A918R5G7"/>
<gene>
    <name evidence="2" type="ORF">GCM10007028_25880</name>
</gene>
<keyword evidence="3" id="KW-1185">Reference proteome</keyword>
<dbReference type="InterPro" id="IPR036761">
    <property type="entry name" value="TTHA0802/YceI-like_sf"/>
</dbReference>
<proteinExistence type="predicted"/>
<dbReference type="SUPFAM" id="SSF101874">
    <property type="entry name" value="YceI-like"/>
    <property type="match status" value="1"/>
</dbReference>
<feature type="domain" description="Lipid/polyisoprenoid-binding YceI-like" evidence="1">
    <location>
        <begin position="33"/>
        <end position="190"/>
    </location>
</feature>
<accession>A0A918R5G7</accession>
<dbReference type="InterPro" id="IPR007372">
    <property type="entry name" value="Lipid/polyisoprenoid-bd_YceI"/>
</dbReference>
<dbReference type="EMBL" id="BMWZ01000006">
    <property type="protein sequence ID" value="GGZ86607.1"/>
    <property type="molecule type" value="Genomic_DNA"/>
</dbReference>
<protein>
    <recommendedName>
        <fullName evidence="1">Lipid/polyisoprenoid-binding YceI-like domain-containing protein</fullName>
    </recommendedName>
</protein>
<sequence>MNTQKKSFGKLIICIAVMGFVFNWSQAQIMQLENKNSSMTVFGSSNVHGWKVEAEKQNGAIKFANLDSCEIEHLSLAVFTESLKGVKPAITSAVSQSLKADQYKSILFTLSEVSQVVDKGNGLFELQTIGDLVIAGTKREIPLNFNVTVVGSQVKLEGMTQLKMSDFNITPPEGLLGTVQAKDEIFLKFDSIFMQSSFI</sequence>
<dbReference type="Pfam" id="PF04264">
    <property type="entry name" value="YceI"/>
    <property type="match status" value="1"/>
</dbReference>
<evidence type="ECO:0000259" key="1">
    <source>
        <dbReference type="Pfam" id="PF04264"/>
    </source>
</evidence>
<organism evidence="2 3">
    <name type="scientific">Algibacter mikhailovii</name>
    <dbReference type="NCBI Taxonomy" id="425498"/>
    <lineage>
        <taxon>Bacteria</taxon>
        <taxon>Pseudomonadati</taxon>
        <taxon>Bacteroidota</taxon>
        <taxon>Flavobacteriia</taxon>
        <taxon>Flavobacteriales</taxon>
        <taxon>Flavobacteriaceae</taxon>
        <taxon>Algibacter</taxon>
    </lineage>
</organism>
<evidence type="ECO:0000313" key="2">
    <source>
        <dbReference type="EMBL" id="GGZ86607.1"/>
    </source>
</evidence>
<evidence type="ECO:0000313" key="3">
    <source>
        <dbReference type="Proteomes" id="UP000636004"/>
    </source>
</evidence>
<dbReference type="RefSeq" id="WP_189361381.1">
    <property type="nucleotide sequence ID" value="NZ_BMWZ01000006.1"/>
</dbReference>
<dbReference type="Gene3D" id="2.40.128.110">
    <property type="entry name" value="Lipid/polyisoprenoid-binding, YceI-like"/>
    <property type="match status" value="1"/>
</dbReference>
<comment type="caution">
    <text evidence="2">The sequence shown here is derived from an EMBL/GenBank/DDBJ whole genome shotgun (WGS) entry which is preliminary data.</text>
</comment>